<comment type="caution">
    <text evidence="2">The sequence shown here is derived from an EMBL/GenBank/DDBJ whole genome shotgun (WGS) entry which is preliminary data.</text>
</comment>
<feature type="region of interest" description="Disordered" evidence="1">
    <location>
        <begin position="59"/>
        <end position="135"/>
    </location>
</feature>
<dbReference type="AlphaFoldDB" id="A0A9P6B518"/>
<evidence type="ECO:0000313" key="3">
    <source>
        <dbReference type="Proteomes" id="UP000886523"/>
    </source>
</evidence>
<dbReference type="EMBL" id="MU128932">
    <property type="protein sequence ID" value="KAF9517437.1"/>
    <property type="molecule type" value="Genomic_DNA"/>
</dbReference>
<evidence type="ECO:0000313" key="2">
    <source>
        <dbReference type="EMBL" id="KAF9517437.1"/>
    </source>
</evidence>
<dbReference type="Proteomes" id="UP000886523">
    <property type="component" value="Unassembled WGS sequence"/>
</dbReference>
<proteinExistence type="predicted"/>
<protein>
    <submittedName>
        <fullName evidence="2">Uncharacterized protein</fullName>
    </submittedName>
</protein>
<name>A0A9P6B518_9AGAM</name>
<sequence length="322" mass="35880">MPDILERTRGFLTLLYRLEQPPLEQDLPYSSKSISSFAFSLHIFTQQFFLSPPRIMSPRVEQQPMSRVRVRVRANENKAPTTSSTSRTRRKRSAAAAGLPYSDQRHLYVRPGANRNHTGDRDPSESRSSSSHRRTSYITIVTGDEPSIPMEFDFSQGGIDRFMSSSSAAIDDVQFSWGGIDLPTGSEDLALPPELEPLSEEEMGPWATKFEDFFSKYVGSSDSQEQKNIAPEPCRSPSSLNGRLVSLLEANTSTLDIALDRLREALSACSPPESPLPLRSTRRAEKLPSTRDALERVQTTANEIIALVALIATDVPRLPQVR</sequence>
<feature type="compositionally biased region" description="Basic and acidic residues" evidence="1">
    <location>
        <begin position="282"/>
        <end position="291"/>
    </location>
</feature>
<evidence type="ECO:0000256" key="1">
    <source>
        <dbReference type="SAM" id="MobiDB-lite"/>
    </source>
</evidence>
<feature type="region of interest" description="Disordered" evidence="1">
    <location>
        <begin position="270"/>
        <end position="291"/>
    </location>
</feature>
<accession>A0A9P6B518</accession>
<keyword evidence="3" id="KW-1185">Reference proteome</keyword>
<reference evidence="2" key="1">
    <citation type="journal article" date="2020" name="Nat. Commun.">
        <title>Large-scale genome sequencing of mycorrhizal fungi provides insights into the early evolution of symbiotic traits.</title>
        <authorList>
            <person name="Miyauchi S."/>
            <person name="Kiss E."/>
            <person name="Kuo A."/>
            <person name="Drula E."/>
            <person name="Kohler A."/>
            <person name="Sanchez-Garcia M."/>
            <person name="Morin E."/>
            <person name="Andreopoulos B."/>
            <person name="Barry K.W."/>
            <person name="Bonito G."/>
            <person name="Buee M."/>
            <person name="Carver A."/>
            <person name="Chen C."/>
            <person name="Cichocki N."/>
            <person name="Clum A."/>
            <person name="Culley D."/>
            <person name="Crous P.W."/>
            <person name="Fauchery L."/>
            <person name="Girlanda M."/>
            <person name="Hayes R.D."/>
            <person name="Keri Z."/>
            <person name="LaButti K."/>
            <person name="Lipzen A."/>
            <person name="Lombard V."/>
            <person name="Magnuson J."/>
            <person name="Maillard F."/>
            <person name="Murat C."/>
            <person name="Nolan M."/>
            <person name="Ohm R.A."/>
            <person name="Pangilinan J."/>
            <person name="Pereira M.F."/>
            <person name="Perotto S."/>
            <person name="Peter M."/>
            <person name="Pfister S."/>
            <person name="Riley R."/>
            <person name="Sitrit Y."/>
            <person name="Stielow J.B."/>
            <person name="Szollosi G."/>
            <person name="Zifcakova L."/>
            <person name="Stursova M."/>
            <person name="Spatafora J.W."/>
            <person name="Tedersoo L."/>
            <person name="Vaario L.M."/>
            <person name="Yamada A."/>
            <person name="Yan M."/>
            <person name="Wang P."/>
            <person name="Xu J."/>
            <person name="Bruns T."/>
            <person name="Baldrian P."/>
            <person name="Vilgalys R."/>
            <person name="Dunand C."/>
            <person name="Henrissat B."/>
            <person name="Grigoriev I.V."/>
            <person name="Hibbett D."/>
            <person name="Nagy L.G."/>
            <person name="Martin F.M."/>
        </authorList>
    </citation>
    <scope>NUCLEOTIDE SEQUENCE</scope>
    <source>
        <strain evidence="2">UP504</strain>
    </source>
</reference>
<gene>
    <name evidence="2" type="ORF">BS47DRAFT_533515</name>
</gene>
<organism evidence="2 3">
    <name type="scientific">Hydnum rufescens UP504</name>
    <dbReference type="NCBI Taxonomy" id="1448309"/>
    <lineage>
        <taxon>Eukaryota</taxon>
        <taxon>Fungi</taxon>
        <taxon>Dikarya</taxon>
        <taxon>Basidiomycota</taxon>
        <taxon>Agaricomycotina</taxon>
        <taxon>Agaricomycetes</taxon>
        <taxon>Cantharellales</taxon>
        <taxon>Hydnaceae</taxon>
        <taxon>Hydnum</taxon>
    </lineage>
</organism>